<feature type="binding site" evidence="3">
    <location>
        <begin position="11"/>
        <end position="16"/>
    </location>
    <ligand>
        <name>ATP</name>
        <dbReference type="ChEBI" id="CHEBI:30616"/>
    </ligand>
</feature>
<dbReference type="NCBIfam" id="TIGR00152">
    <property type="entry name" value="dephospho-CoA kinase"/>
    <property type="match status" value="1"/>
</dbReference>
<keyword evidence="3" id="KW-0963">Cytoplasm</keyword>
<comment type="catalytic activity">
    <reaction evidence="3">
        <text>3'-dephospho-CoA + ATP = ADP + CoA + H(+)</text>
        <dbReference type="Rhea" id="RHEA:18245"/>
        <dbReference type="ChEBI" id="CHEBI:15378"/>
        <dbReference type="ChEBI" id="CHEBI:30616"/>
        <dbReference type="ChEBI" id="CHEBI:57287"/>
        <dbReference type="ChEBI" id="CHEBI:57328"/>
        <dbReference type="ChEBI" id="CHEBI:456216"/>
        <dbReference type="EC" id="2.7.1.24"/>
    </reaction>
</comment>
<keyword evidence="6" id="KW-1185">Reference proteome</keyword>
<name>A0ABY8PZZ4_9ACTN</name>
<dbReference type="GO" id="GO:0004140">
    <property type="term" value="F:dephospho-CoA kinase activity"/>
    <property type="evidence" value="ECO:0007669"/>
    <property type="project" value="UniProtKB-EC"/>
</dbReference>
<reference evidence="5 6" key="1">
    <citation type="journal article" date="2008" name="Int. J. Syst. Evol. Microbiol.">
        <title>Tessaracoccus flavescens sp. nov., isolated from marine sediment.</title>
        <authorList>
            <person name="Lee D.W."/>
            <person name="Lee S.D."/>
        </authorList>
    </citation>
    <scope>NUCLEOTIDE SEQUENCE [LARGE SCALE GENOMIC DNA]</scope>
    <source>
        <strain evidence="5 6">T21</strain>
    </source>
</reference>
<keyword evidence="3 5" id="KW-0418">Kinase</keyword>
<dbReference type="RefSeq" id="WP_281145730.1">
    <property type="nucleotide sequence ID" value="NZ_CP123967.1"/>
</dbReference>
<evidence type="ECO:0000256" key="4">
    <source>
        <dbReference type="NCBIfam" id="TIGR00152"/>
    </source>
</evidence>
<keyword evidence="1 3" id="KW-0547">Nucleotide-binding</keyword>
<comment type="similarity">
    <text evidence="3">Belongs to the CoaE family.</text>
</comment>
<evidence type="ECO:0000256" key="2">
    <source>
        <dbReference type="ARBA" id="ARBA00022840"/>
    </source>
</evidence>
<comment type="pathway">
    <text evidence="3">Cofactor biosynthesis; coenzyme A biosynthesis; CoA from (R)-pantothenate: step 5/5.</text>
</comment>
<organism evidence="5 6">
    <name type="scientific">Tessaracoccus lacteus</name>
    <dbReference type="NCBI Taxonomy" id="3041766"/>
    <lineage>
        <taxon>Bacteria</taxon>
        <taxon>Bacillati</taxon>
        <taxon>Actinomycetota</taxon>
        <taxon>Actinomycetes</taxon>
        <taxon>Propionibacteriales</taxon>
        <taxon>Propionibacteriaceae</taxon>
        <taxon>Tessaracoccus</taxon>
    </lineage>
</organism>
<dbReference type="Pfam" id="PF01121">
    <property type="entry name" value="CoaE"/>
    <property type="match status" value="1"/>
</dbReference>
<dbReference type="InterPro" id="IPR001977">
    <property type="entry name" value="Depp_CoAkinase"/>
</dbReference>
<dbReference type="NCBIfam" id="NF002879">
    <property type="entry name" value="PRK03333.1"/>
    <property type="match status" value="1"/>
</dbReference>
<dbReference type="PANTHER" id="PTHR10695">
    <property type="entry name" value="DEPHOSPHO-COA KINASE-RELATED"/>
    <property type="match status" value="1"/>
</dbReference>
<dbReference type="HAMAP" id="MF_00376">
    <property type="entry name" value="Dephospho_CoA_kinase"/>
    <property type="match status" value="1"/>
</dbReference>
<evidence type="ECO:0000256" key="3">
    <source>
        <dbReference type="HAMAP-Rule" id="MF_00376"/>
    </source>
</evidence>
<dbReference type="SUPFAM" id="SSF52540">
    <property type="entry name" value="P-loop containing nucleoside triphosphate hydrolases"/>
    <property type="match status" value="1"/>
</dbReference>
<dbReference type="EC" id="2.7.1.24" evidence="3 4"/>
<sequence>MPRIALTGGIASGKSTVAELFRELGAVIIDSDVLAREVVEPGTEGLALVAERFGPMVLRPDGALDRGRLGDLIFADEDARADLNAIIHPRVRVASEERETAAPDGSVVLHVIPLLVEAGLAAGFRHVVVVDLPEDDQLERLIERNGLTREQALARLAAQASRDERLAVASWVIDNSGSLEETAGQVVDLWNGPIASLP</sequence>
<dbReference type="PANTHER" id="PTHR10695:SF46">
    <property type="entry name" value="BIFUNCTIONAL COENZYME A SYNTHASE-RELATED"/>
    <property type="match status" value="1"/>
</dbReference>
<proteinExistence type="inferred from homology"/>
<comment type="function">
    <text evidence="3">Catalyzes the phosphorylation of the 3'-hydroxyl group of dephosphocoenzyme A to form coenzyme A.</text>
</comment>
<gene>
    <name evidence="3 5" type="primary">coaE</name>
    <name evidence="5" type="ORF">QH948_04755</name>
</gene>
<dbReference type="Gene3D" id="3.40.50.300">
    <property type="entry name" value="P-loop containing nucleotide triphosphate hydrolases"/>
    <property type="match status" value="1"/>
</dbReference>
<evidence type="ECO:0000313" key="6">
    <source>
        <dbReference type="Proteomes" id="UP001244136"/>
    </source>
</evidence>
<dbReference type="EMBL" id="CP123967">
    <property type="protein sequence ID" value="WGT48074.1"/>
    <property type="molecule type" value="Genomic_DNA"/>
</dbReference>
<accession>A0ABY8PZZ4</accession>
<keyword evidence="3" id="KW-0173">Coenzyme A biosynthesis</keyword>
<keyword evidence="2 3" id="KW-0067">ATP-binding</keyword>
<dbReference type="PROSITE" id="PS51219">
    <property type="entry name" value="DPCK"/>
    <property type="match status" value="1"/>
</dbReference>
<evidence type="ECO:0000313" key="5">
    <source>
        <dbReference type="EMBL" id="WGT48074.1"/>
    </source>
</evidence>
<comment type="subcellular location">
    <subcellularLocation>
        <location evidence="3">Cytoplasm</location>
    </subcellularLocation>
</comment>
<dbReference type="InterPro" id="IPR027417">
    <property type="entry name" value="P-loop_NTPase"/>
</dbReference>
<dbReference type="Proteomes" id="UP001244136">
    <property type="component" value="Chromosome"/>
</dbReference>
<evidence type="ECO:0000256" key="1">
    <source>
        <dbReference type="ARBA" id="ARBA00022741"/>
    </source>
</evidence>
<protein>
    <recommendedName>
        <fullName evidence="3 4">Dephospho-CoA kinase</fullName>
        <ecNumber evidence="3 4">2.7.1.24</ecNumber>
    </recommendedName>
    <alternativeName>
        <fullName evidence="3">Dephosphocoenzyme A kinase</fullName>
    </alternativeName>
</protein>
<keyword evidence="3 5" id="KW-0808">Transferase</keyword>
<dbReference type="CDD" id="cd02022">
    <property type="entry name" value="DPCK"/>
    <property type="match status" value="1"/>
</dbReference>